<dbReference type="GO" id="GO:0016020">
    <property type="term" value="C:membrane"/>
    <property type="evidence" value="ECO:0007669"/>
    <property type="project" value="UniProtKB-SubCell"/>
</dbReference>
<keyword evidence="3" id="KW-0813">Transport</keyword>
<evidence type="ECO:0000256" key="2">
    <source>
        <dbReference type="ARBA" id="ARBA00022692"/>
    </source>
</evidence>
<evidence type="ECO:0000256" key="3">
    <source>
        <dbReference type="ARBA" id="ARBA00022970"/>
    </source>
</evidence>
<dbReference type="Proteomes" id="UP001485043">
    <property type="component" value="Unassembled WGS sequence"/>
</dbReference>
<evidence type="ECO:0000256" key="6">
    <source>
        <dbReference type="SAM" id="Phobius"/>
    </source>
</evidence>
<keyword evidence="4 6" id="KW-1133">Transmembrane helix</keyword>
<comment type="caution">
    <text evidence="8">The sequence shown here is derived from an EMBL/GenBank/DDBJ whole genome shotgun (WGS) entry which is preliminary data.</text>
</comment>
<name>A0AAW1T936_9CHLO</name>
<proteinExistence type="predicted"/>
<evidence type="ECO:0000313" key="8">
    <source>
        <dbReference type="EMBL" id="KAK9866261.1"/>
    </source>
</evidence>
<evidence type="ECO:0000259" key="7">
    <source>
        <dbReference type="Pfam" id="PF01490"/>
    </source>
</evidence>
<keyword evidence="5 6" id="KW-0472">Membrane</keyword>
<dbReference type="AlphaFoldDB" id="A0AAW1T936"/>
<evidence type="ECO:0000256" key="5">
    <source>
        <dbReference type="ARBA" id="ARBA00023136"/>
    </source>
</evidence>
<feature type="transmembrane region" description="Helical" evidence="6">
    <location>
        <begin position="100"/>
        <end position="120"/>
    </location>
</feature>
<protein>
    <recommendedName>
        <fullName evidence="7">Amino acid transporter transmembrane domain-containing protein</fullName>
    </recommendedName>
</protein>
<dbReference type="GO" id="GO:0006865">
    <property type="term" value="P:amino acid transport"/>
    <property type="evidence" value="ECO:0007669"/>
    <property type="project" value="UniProtKB-KW"/>
</dbReference>
<feature type="domain" description="Amino acid transporter transmembrane" evidence="7">
    <location>
        <begin position="1"/>
        <end position="96"/>
    </location>
</feature>
<organism evidence="8 9">
    <name type="scientific">Apatococcus fuscideae</name>
    <dbReference type="NCBI Taxonomy" id="2026836"/>
    <lineage>
        <taxon>Eukaryota</taxon>
        <taxon>Viridiplantae</taxon>
        <taxon>Chlorophyta</taxon>
        <taxon>core chlorophytes</taxon>
        <taxon>Trebouxiophyceae</taxon>
        <taxon>Chlorellales</taxon>
        <taxon>Chlorellaceae</taxon>
        <taxon>Apatococcus</taxon>
    </lineage>
</organism>
<evidence type="ECO:0000256" key="4">
    <source>
        <dbReference type="ARBA" id="ARBA00022989"/>
    </source>
</evidence>
<sequence>MILLALLVVLPMCLLRRMRSLELAASAGALVIIAIIGIVIHAAVSTGFPAIRSGELSLWKLQASKGLPEAFSILGYGFYLQPMMLPLLNEMPLGALGVELTNQAMCLVTLGVAPLVYGMLGVFGRPVMGGNAGGHAGQHLAAWAGRRHPGPGDYPLPQHLHSPHA</sequence>
<evidence type="ECO:0000313" key="9">
    <source>
        <dbReference type="Proteomes" id="UP001485043"/>
    </source>
</evidence>
<evidence type="ECO:0000256" key="1">
    <source>
        <dbReference type="ARBA" id="ARBA00004370"/>
    </source>
</evidence>
<dbReference type="EMBL" id="JALJOV010000175">
    <property type="protein sequence ID" value="KAK9866261.1"/>
    <property type="molecule type" value="Genomic_DNA"/>
</dbReference>
<feature type="non-terminal residue" evidence="8">
    <location>
        <position position="165"/>
    </location>
</feature>
<comment type="subcellular location">
    <subcellularLocation>
        <location evidence="1">Membrane</location>
    </subcellularLocation>
</comment>
<keyword evidence="2 6" id="KW-0812">Transmembrane</keyword>
<keyword evidence="9" id="KW-1185">Reference proteome</keyword>
<feature type="transmembrane region" description="Helical" evidence="6">
    <location>
        <begin position="30"/>
        <end position="51"/>
    </location>
</feature>
<keyword evidence="3" id="KW-0029">Amino-acid transport</keyword>
<reference evidence="8 9" key="1">
    <citation type="journal article" date="2024" name="Nat. Commun.">
        <title>Phylogenomics reveals the evolutionary origins of lichenization in chlorophyte algae.</title>
        <authorList>
            <person name="Puginier C."/>
            <person name="Libourel C."/>
            <person name="Otte J."/>
            <person name="Skaloud P."/>
            <person name="Haon M."/>
            <person name="Grisel S."/>
            <person name="Petersen M."/>
            <person name="Berrin J.G."/>
            <person name="Delaux P.M."/>
            <person name="Dal Grande F."/>
            <person name="Keller J."/>
        </authorList>
    </citation>
    <scope>NUCLEOTIDE SEQUENCE [LARGE SCALE GENOMIC DNA]</scope>
    <source>
        <strain evidence="8 9">SAG 2523</strain>
    </source>
</reference>
<accession>A0AAW1T936</accession>
<gene>
    <name evidence="8" type="ORF">WJX84_003598</name>
</gene>
<dbReference type="InterPro" id="IPR013057">
    <property type="entry name" value="AA_transpt_TM"/>
</dbReference>
<dbReference type="Pfam" id="PF01490">
    <property type="entry name" value="Aa_trans"/>
    <property type="match status" value="1"/>
</dbReference>